<dbReference type="EMBL" id="CAJVPQ010001294">
    <property type="protein sequence ID" value="CAG8544009.1"/>
    <property type="molecule type" value="Genomic_DNA"/>
</dbReference>
<reference evidence="2" key="1">
    <citation type="submission" date="2021-06" db="EMBL/GenBank/DDBJ databases">
        <authorList>
            <person name="Kallberg Y."/>
            <person name="Tangrot J."/>
            <person name="Rosling A."/>
        </authorList>
    </citation>
    <scope>NUCLEOTIDE SEQUENCE</scope>
    <source>
        <strain evidence="2">UK204</strain>
    </source>
</reference>
<feature type="compositionally biased region" description="Polar residues" evidence="1">
    <location>
        <begin position="308"/>
        <end position="326"/>
    </location>
</feature>
<keyword evidence="3" id="KW-1185">Reference proteome</keyword>
<dbReference type="Proteomes" id="UP000789570">
    <property type="component" value="Unassembled WGS sequence"/>
</dbReference>
<dbReference type="InterPro" id="IPR032675">
    <property type="entry name" value="LRR_dom_sf"/>
</dbReference>
<dbReference type="SUPFAM" id="SSF52047">
    <property type="entry name" value="RNI-like"/>
    <property type="match status" value="1"/>
</dbReference>
<gene>
    <name evidence="2" type="ORF">FCALED_LOCUS5781</name>
</gene>
<dbReference type="Gene3D" id="3.80.10.10">
    <property type="entry name" value="Ribonuclease Inhibitor"/>
    <property type="match status" value="1"/>
</dbReference>
<proteinExistence type="predicted"/>
<evidence type="ECO:0000313" key="2">
    <source>
        <dbReference type="EMBL" id="CAG8544009.1"/>
    </source>
</evidence>
<dbReference type="OrthoDB" id="2349122at2759"/>
<comment type="caution">
    <text evidence="2">The sequence shown here is derived from an EMBL/GenBank/DDBJ whole genome shotgun (WGS) entry which is preliminary data.</text>
</comment>
<feature type="region of interest" description="Disordered" evidence="1">
    <location>
        <begin position="305"/>
        <end position="330"/>
    </location>
</feature>
<sequence length="771" mass="88538">MSYDDPNSVLSRSRPINPYLYGLNINSLNNTAPLYNNSFTHINRIGGGSPSGERSEVANLSEKVIARLVHLSLFSKKKEIQKNVITNYYDANAVFENPILLVESHDQIKNQFLLLSTFFYSITPEIQSITNSEIAGNHHLVCIDALIRYRLPLRIPPFPCLRMIFGKTNQCFNNEFILRIISRFEFNEQHKIVRHEDIWSLKDLVESLPIIGWMYAEIARKVTGMVTGGVVIAVKGLRGASPKLVETYIQCMDNESKCQLKRECKILRRKISSRIQPNFDYARYLRRIATNDLWESVRKWVNNKESKTSPTLNPSNTKENTNTNIYSSSNKLSSSSTFHDHLMSPDQKMIICVVKELSLLFNKQCSAFDQLTFNTDHDEVIGFYLLRCLPQIREFNYSGWGNKERNLDVATRSSNCQNLRKLIIEKVSTESKRGVYGLKYGGIGRLEPITTYFPIPNPIRPQRHTGLRGSVARTNAMINDLILSSPYVRHNTYNITENIDIGTTNLLDPFYEIFTSTYTTETKMSKNLSSSRNDPPRSEREHLENLIKSQKKLQYISISFCDLNLNFINSLESQSRSLTYLEFDTITFERNVDLKLFGIFVNLKTLILTNCSWDNNIISNKQNSNNIKSNYDNLLLQPSSTTSTNNDQGDFKQKNCCSYTNSTDSYSSYNKSDDPYSTSSLFFLSLQTLSVRASSISQDSLLFLIRSSSYTLRSLTLNCQHDIDFNLLTFIITYCHHISELEFYIEVHDLIRAIVENNKFDTKGTEEIDFS</sequence>
<accession>A0A9N9AX78</accession>
<evidence type="ECO:0000256" key="1">
    <source>
        <dbReference type="SAM" id="MobiDB-lite"/>
    </source>
</evidence>
<protein>
    <submittedName>
        <fullName evidence="2">15934_t:CDS:1</fullName>
    </submittedName>
</protein>
<name>A0A9N9AX78_9GLOM</name>
<organism evidence="2 3">
    <name type="scientific">Funneliformis caledonium</name>
    <dbReference type="NCBI Taxonomy" id="1117310"/>
    <lineage>
        <taxon>Eukaryota</taxon>
        <taxon>Fungi</taxon>
        <taxon>Fungi incertae sedis</taxon>
        <taxon>Mucoromycota</taxon>
        <taxon>Glomeromycotina</taxon>
        <taxon>Glomeromycetes</taxon>
        <taxon>Glomerales</taxon>
        <taxon>Glomeraceae</taxon>
        <taxon>Funneliformis</taxon>
    </lineage>
</organism>
<evidence type="ECO:0000313" key="3">
    <source>
        <dbReference type="Proteomes" id="UP000789570"/>
    </source>
</evidence>
<dbReference type="AlphaFoldDB" id="A0A9N9AX78"/>